<proteinExistence type="predicted"/>
<name>A0A956NCS6_UNCEI</name>
<evidence type="ECO:0000256" key="1">
    <source>
        <dbReference type="SAM" id="SignalP"/>
    </source>
</evidence>
<dbReference type="InterPro" id="IPR025965">
    <property type="entry name" value="FlgD/Vpr_Ig-like"/>
</dbReference>
<protein>
    <recommendedName>
        <fullName evidence="2">FlgD/Vpr Ig-like domain-containing protein</fullName>
    </recommendedName>
</protein>
<dbReference type="Pfam" id="PF13860">
    <property type="entry name" value="FlgD_ig"/>
    <property type="match status" value="1"/>
</dbReference>
<organism evidence="3 4">
    <name type="scientific">Eiseniibacteriota bacterium</name>
    <dbReference type="NCBI Taxonomy" id="2212470"/>
    <lineage>
        <taxon>Bacteria</taxon>
        <taxon>Candidatus Eiseniibacteriota</taxon>
    </lineage>
</organism>
<reference evidence="3" key="1">
    <citation type="submission" date="2020-04" db="EMBL/GenBank/DDBJ databases">
        <authorList>
            <person name="Zhang T."/>
        </authorList>
    </citation>
    <scope>NUCLEOTIDE SEQUENCE</scope>
    <source>
        <strain evidence="3">HKST-UBA02</strain>
    </source>
</reference>
<feature type="chain" id="PRO_5036801563" description="FlgD/Vpr Ig-like domain-containing protein" evidence="1">
    <location>
        <begin position="21"/>
        <end position="368"/>
    </location>
</feature>
<dbReference type="Gene3D" id="2.60.40.4070">
    <property type="match status" value="1"/>
</dbReference>
<feature type="domain" description="FlgD/Vpr Ig-like" evidence="2">
    <location>
        <begin position="289"/>
        <end position="353"/>
    </location>
</feature>
<sequence length="368" mass="40281">MRFRQLGILFAFATVLTASAFGTARANFSEFQCPDPWAEIALGEFVHEFPTMVNSSSGDSVDVIVNAVLPAGWFWQVCQVSSGICYFDNVRIFVDQSFDPDVLRMDFFPDTNNPGVGYIQLELRLADDPTVRRFCTYTLFNGVPEIVANLEVDCTENTAFTDPGTSIVEFFTPVTNATAFDDSVHITPTLDVPGGWFSQFCQTSTGICYFSEATVPIAAGFTDTIRVDFFPGSDGAGSIQMDYFSTNNPSIFRKCGYSVFQGEDGFPSSTPEGFSNPSTVASFAQPNPFDAGTSIRFRLSEATRGDIGIFTADGREVRRMRDVELSAGESEIRWDGKDGFGTSVPAGVYFYRLESGVVSAKGLMVKSR</sequence>
<reference evidence="3" key="2">
    <citation type="journal article" date="2021" name="Microbiome">
        <title>Successional dynamics and alternative stable states in a saline activated sludge microbial community over 9 years.</title>
        <authorList>
            <person name="Wang Y."/>
            <person name="Ye J."/>
            <person name="Ju F."/>
            <person name="Liu L."/>
            <person name="Boyd J.A."/>
            <person name="Deng Y."/>
            <person name="Parks D.H."/>
            <person name="Jiang X."/>
            <person name="Yin X."/>
            <person name="Woodcroft B.J."/>
            <person name="Tyson G.W."/>
            <person name="Hugenholtz P."/>
            <person name="Polz M.F."/>
            <person name="Zhang T."/>
        </authorList>
    </citation>
    <scope>NUCLEOTIDE SEQUENCE</scope>
    <source>
        <strain evidence="3">HKST-UBA02</strain>
    </source>
</reference>
<evidence type="ECO:0000259" key="2">
    <source>
        <dbReference type="Pfam" id="PF13860"/>
    </source>
</evidence>
<gene>
    <name evidence="3" type="ORF">KDA27_12630</name>
</gene>
<dbReference type="EMBL" id="JAGQHS010000061">
    <property type="protein sequence ID" value="MCA9756641.1"/>
    <property type="molecule type" value="Genomic_DNA"/>
</dbReference>
<evidence type="ECO:0000313" key="4">
    <source>
        <dbReference type="Proteomes" id="UP000739538"/>
    </source>
</evidence>
<comment type="caution">
    <text evidence="3">The sequence shown here is derived from an EMBL/GenBank/DDBJ whole genome shotgun (WGS) entry which is preliminary data.</text>
</comment>
<evidence type="ECO:0000313" key="3">
    <source>
        <dbReference type="EMBL" id="MCA9756641.1"/>
    </source>
</evidence>
<keyword evidence="1" id="KW-0732">Signal</keyword>
<accession>A0A956NCS6</accession>
<feature type="signal peptide" evidence="1">
    <location>
        <begin position="1"/>
        <end position="20"/>
    </location>
</feature>
<dbReference type="Proteomes" id="UP000739538">
    <property type="component" value="Unassembled WGS sequence"/>
</dbReference>
<dbReference type="AlphaFoldDB" id="A0A956NCS6"/>